<feature type="compositionally biased region" description="Low complexity" evidence="3">
    <location>
        <begin position="483"/>
        <end position="504"/>
    </location>
</feature>
<dbReference type="Pfam" id="PF00806">
    <property type="entry name" value="PUF"/>
    <property type="match status" value="7"/>
</dbReference>
<feature type="region of interest" description="Disordered" evidence="3">
    <location>
        <begin position="483"/>
        <end position="505"/>
    </location>
</feature>
<feature type="compositionally biased region" description="Basic and acidic residues" evidence="3">
    <location>
        <begin position="28"/>
        <end position="47"/>
    </location>
</feature>
<dbReference type="OMA" id="HCSERRI"/>
<dbReference type="SMART" id="SM00025">
    <property type="entry name" value="Pumilio"/>
    <property type="match status" value="7"/>
</dbReference>
<evidence type="ECO:0000313" key="5">
    <source>
        <dbReference type="EMBL" id="CBZ24629.1"/>
    </source>
</evidence>
<feature type="compositionally biased region" description="Low complexity" evidence="3">
    <location>
        <begin position="868"/>
        <end position="890"/>
    </location>
</feature>
<feature type="compositionally biased region" description="Low complexity" evidence="3">
    <location>
        <begin position="901"/>
        <end position="914"/>
    </location>
</feature>
<dbReference type="VEuPathDB" id="TriTrypDB:LmxM.12.0380"/>
<dbReference type="InterPro" id="IPR011989">
    <property type="entry name" value="ARM-like"/>
</dbReference>
<feature type="region of interest" description="Disordered" evidence="3">
    <location>
        <begin position="522"/>
        <end position="542"/>
    </location>
</feature>
<feature type="compositionally biased region" description="Low complexity" evidence="3">
    <location>
        <begin position="766"/>
        <end position="777"/>
    </location>
</feature>
<feature type="region of interest" description="Disordered" evidence="3">
    <location>
        <begin position="261"/>
        <end position="281"/>
    </location>
</feature>
<feature type="repeat" description="Pumilio" evidence="2">
    <location>
        <begin position="1081"/>
        <end position="1116"/>
    </location>
</feature>
<feature type="compositionally biased region" description="Polar residues" evidence="3">
    <location>
        <begin position="532"/>
        <end position="542"/>
    </location>
</feature>
<evidence type="ECO:0000313" key="6">
    <source>
        <dbReference type="Proteomes" id="UP000007259"/>
    </source>
</evidence>
<feature type="repeat" description="Pumilio" evidence="2">
    <location>
        <begin position="1319"/>
        <end position="1354"/>
    </location>
</feature>
<dbReference type="GeneID" id="13454967"/>
<protein>
    <recommendedName>
        <fullName evidence="4">PUM-HD domain-containing protein</fullName>
    </recommendedName>
</protein>
<feature type="region of interest" description="Disordered" evidence="3">
    <location>
        <begin position="730"/>
        <end position="854"/>
    </location>
</feature>
<dbReference type="Proteomes" id="UP000007259">
    <property type="component" value="Chromosome 12"/>
</dbReference>
<feature type="compositionally biased region" description="Low complexity" evidence="3">
    <location>
        <begin position="271"/>
        <end position="281"/>
    </location>
</feature>
<feature type="compositionally biased region" description="Polar residues" evidence="3">
    <location>
        <begin position="342"/>
        <end position="354"/>
    </location>
</feature>
<dbReference type="RefSeq" id="XP_003873142.1">
    <property type="nucleotide sequence ID" value="XM_003873093.1"/>
</dbReference>
<dbReference type="EMBL" id="FR799565">
    <property type="protein sequence ID" value="CBZ24629.1"/>
    <property type="molecule type" value="Genomic_DNA"/>
</dbReference>
<feature type="domain" description="PUM-HD" evidence="4">
    <location>
        <begin position="1015"/>
        <end position="1450"/>
    </location>
</feature>
<dbReference type="InterPro" id="IPR033133">
    <property type="entry name" value="PUM-HD"/>
</dbReference>
<dbReference type="InterPro" id="IPR001313">
    <property type="entry name" value="Pumilio_RNA-bd_rpt"/>
</dbReference>
<dbReference type="PhylomeDB" id="E9ANW5"/>
<feature type="compositionally biased region" description="Polar residues" evidence="3">
    <location>
        <begin position="678"/>
        <end position="698"/>
    </location>
</feature>
<reference evidence="5 6" key="1">
    <citation type="journal article" date="2011" name="Genome Res.">
        <title>Chromosome and gene copy number variation allow major structural change between species and strains of Leishmania.</title>
        <authorList>
            <person name="Rogers M.B."/>
            <person name="Hilley J.D."/>
            <person name="Dickens N.J."/>
            <person name="Wilkes J."/>
            <person name="Bates P.A."/>
            <person name="Depledge D.P."/>
            <person name="Harris D."/>
            <person name="Her Y."/>
            <person name="Herzyk P."/>
            <person name="Imamura H."/>
            <person name="Otto T.D."/>
            <person name="Sanders M."/>
            <person name="Seeger K."/>
            <person name="Dujardin J.C."/>
            <person name="Berriman M."/>
            <person name="Smith D.F."/>
            <person name="Hertz-Fowler C."/>
            <person name="Mottram J.C."/>
        </authorList>
    </citation>
    <scope>NUCLEOTIDE SEQUENCE [LARGE SCALE GENOMIC DNA]</scope>
    <source>
        <strain evidence="5 6">MHOM/GT/2001/U1103</strain>
    </source>
</reference>
<organism evidence="5 6">
    <name type="scientific">Leishmania mexicana (strain MHOM/GT/2001/U1103)</name>
    <dbReference type="NCBI Taxonomy" id="929439"/>
    <lineage>
        <taxon>Eukaryota</taxon>
        <taxon>Discoba</taxon>
        <taxon>Euglenozoa</taxon>
        <taxon>Kinetoplastea</taxon>
        <taxon>Metakinetoplastina</taxon>
        <taxon>Trypanosomatida</taxon>
        <taxon>Trypanosomatidae</taxon>
        <taxon>Leishmaniinae</taxon>
        <taxon>Leishmania</taxon>
    </lineage>
</organism>
<dbReference type="Gene3D" id="1.25.10.10">
    <property type="entry name" value="Leucine-rich Repeat Variant"/>
    <property type="match status" value="1"/>
</dbReference>
<feature type="region of interest" description="Disordered" evidence="3">
    <location>
        <begin position="1020"/>
        <end position="1064"/>
    </location>
</feature>
<dbReference type="PROSITE" id="PS50303">
    <property type="entry name" value="PUM_HD"/>
    <property type="match status" value="1"/>
</dbReference>
<feature type="compositionally biased region" description="Low complexity" evidence="3">
    <location>
        <begin position="646"/>
        <end position="669"/>
    </location>
</feature>
<dbReference type="OrthoDB" id="668540at2759"/>
<feature type="region of interest" description="Disordered" evidence="3">
    <location>
        <begin position="868"/>
        <end position="914"/>
    </location>
</feature>
<feature type="compositionally biased region" description="Polar residues" evidence="3">
    <location>
        <begin position="1192"/>
        <end position="1202"/>
    </location>
</feature>
<dbReference type="SUPFAM" id="SSF48371">
    <property type="entry name" value="ARM repeat"/>
    <property type="match status" value="1"/>
</dbReference>
<dbReference type="InterPro" id="IPR016024">
    <property type="entry name" value="ARM-type_fold"/>
</dbReference>
<dbReference type="GO" id="GO:0005737">
    <property type="term" value="C:cytoplasm"/>
    <property type="evidence" value="ECO:0007669"/>
    <property type="project" value="TreeGrafter"/>
</dbReference>
<name>E9ANW5_LEIMU</name>
<feature type="compositionally biased region" description="Polar residues" evidence="3">
    <location>
        <begin position="626"/>
        <end position="638"/>
    </location>
</feature>
<feature type="compositionally biased region" description="Low complexity" evidence="3">
    <location>
        <begin position="522"/>
        <end position="531"/>
    </location>
</feature>
<sequence length="1465" mass="153193">MFAQSESEELLHLLSQVRLVVDEEERNEQEQHQQEKLEQRHRPSIDGEHTIPVYTSAAGATAGVLDKQIGNGSSTSIASGGGASAAGRYTASSTAAVTSSWTVHDNTDSAFGINTAAASNSLLADYEHYRANPFDQPPVSRTPATDVKVLLQPSGERARCVEVDLANQGDGYNLFRQPKQRLFASSSAAAQLVTVKPKQQQRPFPLVTHARQSTPSPYAYNVYTASVSTANRTTTPHSIDDAAPILPVAVEREGSGYPGARVDSAMPQNTPSPTVTSSVPSAYTKRDGKAVAEGGLEGISHIAAVMQNDGFDGDYEELGRTSGGGGGGDRLSDVWTPAHSIGTPQSALDGSNRSLRLFHQQQQQQQSHQHVQQHHTTPSSPSSAAEAAVAQFFRVSSSVDVIDNGGLDGAWRASVEAELAELQRGGRLSMNGTVVQGTPISTVSPLPPTSTTPYHQLLSQLRHSPSQVPAGGLGLANAAFTGRAARANTPPDRRPLSSSSRLASMGPTPLYTAHITSIPRASSSAAPAGASTEQGRSCWPRTSLTPSEAAALWERLSPYERAAAAAAAAASANTASVAAAAALLRTPDTVSKPVTLSSIAAHLHSGVGDLGSSDEMGRAHAHADNPSCTYASPPTFTTAPMRVPRPASAAQLFPPSSPSQSNPASPATAGTGVPPHHSWQQSHSNHRQGQYSQTASPRTSATAAMALPPPPPPASIPSLATAAAAVAGPYKSQQNHLQTPSMRRWSPVDAPPSTTGAGPVAGNAHSTSSPPSCSLRPSPHPRPSNGSSPALRRYTITTPSSHTTNATAANNNTNSGGKKRVDGSPLGVSGASVADRGASREARPRVQLSQTSCTTGVGAAVCGGARGARGSLSASSPGAGSGASPSSPSYHHNHGNHPGHHLNSPSNSAGATAGTGASMVSAAAVQALIQRLQAAAAIVLPNSPSASSAVAGSRQMSFTAEESGVAGVTAVPDVASAPIILAMSHDQHGCRLLQAMIDAECNEGEARDGGHDELAADDAAAAANRAGAERDGSAAVSPSMTAGASAGEKKGSIGNSASERRRRRRAEAFENSIPVRVVLQAIEPKLDAVMADGYGNFLLQKVFDMAPDAERQRLLRLPSLQHHLCEVACSPHGTFAVQRLVETVRNMEEERLVFVALERDLLRLLTNANGGHVLMKVMECIRRQYNALASGTSSATEPSSASMAAPGEGSTAPSRRLLEERVATLFQAIQQHLLYVCQHKQGCCIVQKCLDFLHACAGLSPSSAGAGEQMDYFERMAALLLPHVQELSTHPFGNYVVTRLVDVCYARGSTATIDAVAAGMQRDLVQMCTNKFASNVIEHILRHCSERRIRLICQSLMVPITHPSAPAMYASASAAAATNAAIARLPLTTVVMDPYGNYVIQTLLTVAPVDELVSTRAEGGGMLPVLQQLLPLLSSRNYGRKLETKTELALLRVEQHQQQQKQRRS</sequence>
<keyword evidence="1" id="KW-0677">Repeat</keyword>
<evidence type="ECO:0000256" key="2">
    <source>
        <dbReference type="PROSITE-ProRule" id="PRU00317"/>
    </source>
</evidence>
<keyword evidence="6" id="KW-1185">Reference proteome</keyword>
<feature type="compositionally biased region" description="Low complexity" evidence="3">
    <location>
        <begin position="359"/>
        <end position="385"/>
    </location>
</feature>
<feature type="region of interest" description="Disordered" evidence="3">
    <location>
        <begin position="315"/>
        <end position="385"/>
    </location>
</feature>
<feature type="compositionally biased region" description="Polar residues" evidence="3">
    <location>
        <begin position="731"/>
        <end position="741"/>
    </location>
</feature>
<dbReference type="PROSITE" id="PS50302">
    <property type="entry name" value="PUM"/>
    <property type="match status" value="4"/>
</dbReference>
<dbReference type="PANTHER" id="PTHR12537">
    <property type="entry name" value="RNA BINDING PROTEIN PUMILIO-RELATED"/>
    <property type="match status" value="1"/>
</dbReference>
<feature type="compositionally biased region" description="Basic residues" evidence="3">
    <location>
        <begin position="891"/>
        <end position="900"/>
    </location>
</feature>
<feature type="region of interest" description="Disordered" evidence="3">
    <location>
        <begin position="1192"/>
        <end position="1212"/>
    </location>
</feature>
<dbReference type="GO" id="GO:0010608">
    <property type="term" value="P:post-transcriptional regulation of gene expression"/>
    <property type="evidence" value="ECO:0007669"/>
    <property type="project" value="TreeGrafter"/>
</dbReference>
<accession>E9ANW5</accession>
<dbReference type="GO" id="GO:0003729">
    <property type="term" value="F:mRNA binding"/>
    <property type="evidence" value="ECO:0007669"/>
    <property type="project" value="TreeGrafter"/>
</dbReference>
<feature type="repeat" description="Pumilio" evidence="2">
    <location>
        <begin position="1278"/>
        <end position="1314"/>
    </location>
</feature>
<feature type="compositionally biased region" description="Low complexity" evidence="3">
    <location>
        <begin position="795"/>
        <end position="815"/>
    </location>
</feature>
<evidence type="ECO:0000256" key="3">
    <source>
        <dbReference type="SAM" id="MobiDB-lite"/>
    </source>
</evidence>
<evidence type="ECO:0000256" key="1">
    <source>
        <dbReference type="ARBA" id="ARBA00022737"/>
    </source>
</evidence>
<proteinExistence type="predicted"/>
<feature type="region of interest" description="Disordered" evidence="3">
    <location>
        <begin position="611"/>
        <end position="717"/>
    </location>
</feature>
<gene>
    <name evidence="5" type="ORF">LMXM_12_0380</name>
</gene>
<dbReference type="KEGG" id="lmi:LMXM_12_0380"/>
<evidence type="ECO:0000259" key="4">
    <source>
        <dbReference type="PROSITE" id="PS50303"/>
    </source>
</evidence>
<dbReference type="PANTHER" id="PTHR12537:SF50">
    <property type="entry name" value="RNA BINDING PROTEIN, PUTATIVE-RELATED"/>
    <property type="match status" value="1"/>
</dbReference>
<feature type="region of interest" description="Disordered" evidence="3">
    <location>
        <begin position="24"/>
        <end position="47"/>
    </location>
</feature>
<feature type="repeat" description="Pumilio" evidence="2">
    <location>
        <begin position="1119"/>
        <end position="1154"/>
    </location>
</feature>